<dbReference type="Gene3D" id="3.40.190.10">
    <property type="entry name" value="Periplasmic binding protein-like II"/>
    <property type="match status" value="2"/>
</dbReference>
<dbReference type="Pfam" id="PF00126">
    <property type="entry name" value="HTH_1"/>
    <property type="match status" value="1"/>
</dbReference>
<dbReference type="SUPFAM" id="SSF46785">
    <property type="entry name" value="Winged helix' DNA-binding domain"/>
    <property type="match status" value="1"/>
</dbReference>
<dbReference type="GO" id="GO:0043565">
    <property type="term" value="F:sequence-specific DNA binding"/>
    <property type="evidence" value="ECO:0007669"/>
    <property type="project" value="TreeGrafter"/>
</dbReference>
<proteinExistence type="inferred from homology"/>
<accession>G0AFY2</accession>
<evidence type="ECO:0000256" key="1">
    <source>
        <dbReference type="ARBA" id="ARBA00009437"/>
    </source>
</evidence>
<reference evidence="6 7" key="4">
    <citation type="journal article" date="2010" name="Environ. Microbiol.">
        <title>The bacterial genus Collimonas: mycophagy, weathering and other adaptive solutions to life in oligotrophic soil environments.</title>
        <authorList>
            <person name="Leveau J.H."/>
            <person name="Uroz S."/>
            <person name="de Boer W."/>
        </authorList>
    </citation>
    <scope>NUCLEOTIDE SEQUENCE [LARGE SCALE GENOMIC DNA]</scope>
    <source>
        <strain evidence="6 7">Ter331</strain>
    </source>
</reference>
<evidence type="ECO:0000313" key="7">
    <source>
        <dbReference type="Proteomes" id="UP000008392"/>
    </source>
</evidence>
<evidence type="ECO:0000256" key="2">
    <source>
        <dbReference type="ARBA" id="ARBA00023015"/>
    </source>
</evidence>
<dbReference type="STRING" id="1005048.CFU_3808"/>
<reference evidence="6 7" key="1">
    <citation type="journal article" date="2004" name="Environ. Microbiol.">
        <title>Phylogeny-function analysis of (meta)genomic libraries: screening for expression of ribosomal RNA genes by large-insert library fluorescent in situ hybridization (LIL-FISH).</title>
        <authorList>
            <person name="Leveau J.H."/>
            <person name="Gerards S."/>
            <person name="de Boer W."/>
            <person name="van Veen J.A."/>
        </authorList>
    </citation>
    <scope>NUCLEOTIDE SEQUENCE [LARGE SCALE GENOMIC DNA]</scope>
    <source>
        <strain evidence="6 7">Ter331</strain>
    </source>
</reference>
<dbReference type="InterPro" id="IPR005119">
    <property type="entry name" value="LysR_subst-bd"/>
</dbReference>
<evidence type="ECO:0000259" key="5">
    <source>
        <dbReference type="PROSITE" id="PS50931"/>
    </source>
</evidence>
<evidence type="ECO:0000256" key="3">
    <source>
        <dbReference type="ARBA" id="ARBA00023125"/>
    </source>
</evidence>
<keyword evidence="3" id="KW-0238">DNA-binding</keyword>
<keyword evidence="4" id="KW-0804">Transcription</keyword>
<dbReference type="InterPro" id="IPR036388">
    <property type="entry name" value="WH-like_DNA-bd_sf"/>
</dbReference>
<dbReference type="SUPFAM" id="SSF53850">
    <property type="entry name" value="Periplasmic binding protein-like II"/>
    <property type="match status" value="1"/>
</dbReference>
<dbReference type="FunFam" id="1.10.10.10:FF:000001">
    <property type="entry name" value="LysR family transcriptional regulator"/>
    <property type="match status" value="1"/>
</dbReference>
<dbReference type="Proteomes" id="UP000008392">
    <property type="component" value="Chromosome"/>
</dbReference>
<reference evidence="6 7" key="3">
    <citation type="journal article" date="2008" name="FEMS Microbiol. Ecol.">
        <title>Identification and characterization of genes underlying chitinolysis in Collimonas fungivorans Ter331.</title>
        <authorList>
            <person name="Fritsche K."/>
            <person name="de Boer W."/>
            <person name="Gerards S."/>
            <person name="van den Berg M."/>
            <person name="van Veen J.A."/>
            <person name="Leveau J.H."/>
        </authorList>
    </citation>
    <scope>NUCLEOTIDE SEQUENCE [LARGE SCALE GENOMIC DNA]</scope>
    <source>
        <strain evidence="6 7">Ter331</strain>
    </source>
</reference>
<sequence length="337" mass="37085">MPDSPRSQAGTGIEGKAEKRRRVWYSACSTASTAAHTYSAPRKMRRFIPSTSCLIAFDTAARHLSFTKAANELHMTQGAVSRQAAILEDYLGVKLFERINRRLILTAAGAEYAAQVAAILKEIEMATFQVMAHKNSGGVLNLATLPTFGVKWLIPRLAKFTAAHPDVILNLSTEVLPFDFNSRAVDAAIHFGEPNWPGAVMVRLMGEEVLPVCSLELGRKIKRIEDLPEMTLLQHTTRPQAWHDWFSHVGVACPDALSGPRFEQLSMVIQAAAAGLGVALMPKFLVETEIALGQLHVPFPFAVKSPQSYYLTYPEKNASKAAVIKFQEWILGELTEA</sequence>
<dbReference type="PANTHER" id="PTHR30537">
    <property type="entry name" value="HTH-TYPE TRANSCRIPTIONAL REGULATOR"/>
    <property type="match status" value="1"/>
</dbReference>
<protein>
    <submittedName>
        <fullName evidence="6">Transcriptional regulator, LysR family</fullName>
    </submittedName>
</protein>
<dbReference type="EMBL" id="CP002745">
    <property type="protein sequence ID" value="AEK63632.1"/>
    <property type="molecule type" value="Genomic_DNA"/>
</dbReference>
<reference evidence="6 7" key="5">
    <citation type="journal article" date="2011" name="ISME J.">
        <title>Dual transcriptional profiling of a bacterial/fungal confrontation: Collimonas fungivorans versus Aspergillus niger.</title>
        <authorList>
            <person name="Mela F."/>
            <person name="Fritsche K."/>
            <person name="de Boer W."/>
            <person name="van Veen J.A."/>
            <person name="de Graaff L.H."/>
            <person name="van den Berg M."/>
            <person name="Leveau J.H."/>
        </authorList>
    </citation>
    <scope>NUCLEOTIDE SEQUENCE [LARGE SCALE GENOMIC DNA]</scope>
    <source>
        <strain evidence="6 7">Ter331</strain>
    </source>
</reference>
<keyword evidence="2" id="KW-0805">Transcription regulation</keyword>
<gene>
    <name evidence="6" type="ordered locus">CFU_3808</name>
</gene>
<dbReference type="InterPro" id="IPR036390">
    <property type="entry name" value="WH_DNA-bd_sf"/>
</dbReference>
<reference evidence="7" key="6">
    <citation type="submission" date="2011-05" db="EMBL/GenBank/DDBJ databases">
        <title>Complete sequence of Collimonas fungivorans Ter331.</title>
        <authorList>
            <person name="Leveau J.H."/>
        </authorList>
    </citation>
    <scope>NUCLEOTIDE SEQUENCE [LARGE SCALE GENOMIC DNA]</scope>
    <source>
        <strain evidence="7">Ter331</strain>
    </source>
</reference>
<evidence type="ECO:0000256" key="4">
    <source>
        <dbReference type="ARBA" id="ARBA00023163"/>
    </source>
</evidence>
<dbReference type="Pfam" id="PF03466">
    <property type="entry name" value="LysR_substrate"/>
    <property type="match status" value="1"/>
</dbReference>
<dbReference type="GO" id="GO:0003700">
    <property type="term" value="F:DNA-binding transcription factor activity"/>
    <property type="evidence" value="ECO:0007669"/>
    <property type="project" value="InterPro"/>
</dbReference>
<dbReference type="PRINTS" id="PR00039">
    <property type="entry name" value="HTHLYSR"/>
</dbReference>
<dbReference type="InterPro" id="IPR000847">
    <property type="entry name" value="LysR_HTH_N"/>
</dbReference>
<keyword evidence="7" id="KW-1185">Reference proteome</keyword>
<dbReference type="AlphaFoldDB" id="G0AFY2"/>
<dbReference type="KEGG" id="cfu:CFU_3808"/>
<dbReference type="NCBIfam" id="NF008352">
    <property type="entry name" value="PRK11139.1"/>
    <property type="match status" value="1"/>
</dbReference>
<organism evidence="6 7">
    <name type="scientific">Collimonas fungivorans (strain Ter331)</name>
    <dbReference type="NCBI Taxonomy" id="1005048"/>
    <lineage>
        <taxon>Bacteria</taxon>
        <taxon>Pseudomonadati</taxon>
        <taxon>Pseudomonadota</taxon>
        <taxon>Betaproteobacteria</taxon>
        <taxon>Burkholderiales</taxon>
        <taxon>Oxalobacteraceae</taxon>
        <taxon>Collimonas</taxon>
    </lineage>
</organism>
<dbReference type="InterPro" id="IPR058163">
    <property type="entry name" value="LysR-type_TF_proteobact-type"/>
</dbReference>
<reference evidence="6 7" key="2">
    <citation type="journal article" date="2006" name="J. Microbiol. Methods">
        <title>Genomic flank-sequencing of plasposon insertion sites for rapid identification of functional genes.</title>
        <authorList>
            <person name="Leveau J.H."/>
            <person name="Gerards S."/>
            <person name="Fritsche K."/>
            <person name="Zondag G."/>
            <person name="van Veen J.A."/>
        </authorList>
    </citation>
    <scope>NUCLEOTIDE SEQUENCE [LARGE SCALE GENOMIC DNA]</scope>
    <source>
        <strain evidence="6 7">Ter331</strain>
    </source>
</reference>
<dbReference type="PANTHER" id="PTHR30537:SF26">
    <property type="entry name" value="GLYCINE CLEAVAGE SYSTEM TRANSCRIPTIONAL ACTIVATOR"/>
    <property type="match status" value="1"/>
</dbReference>
<feature type="domain" description="HTH lysR-type" evidence="5">
    <location>
        <begin position="49"/>
        <end position="106"/>
    </location>
</feature>
<dbReference type="GO" id="GO:0006351">
    <property type="term" value="P:DNA-templated transcription"/>
    <property type="evidence" value="ECO:0007669"/>
    <property type="project" value="TreeGrafter"/>
</dbReference>
<dbReference type="FunFam" id="3.40.190.10:FF:000017">
    <property type="entry name" value="Glycine cleavage system transcriptional activator"/>
    <property type="match status" value="1"/>
</dbReference>
<dbReference type="PROSITE" id="PS50931">
    <property type="entry name" value="HTH_LYSR"/>
    <property type="match status" value="1"/>
</dbReference>
<name>G0AFY2_COLFT</name>
<comment type="similarity">
    <text evidence="1">Belongs to the LysR transcriptional regulatory family.</text>
</comment>
<evidence type="ECO:0000313" key="6">
    <source>
        <dbReference type="EMBL" id="AEK63632.1"/>
    </source>
</evidence>
<dbReference type="HOGENOM" id="CLU_039613_37_1_4"/>
<dbReference type="Gene3D" id="1.10.10.10">
    <property type="entry name" value="Winged helix-like DNA-binding domain superfamily/Winged helix DNA-binding domain"/>
    <property type="match status" value="1"/>
</dbReference>
<dbReference type="eggNOG" id="COG0583">
    <property type="taxonomic scope" value="Bacteria"/>
</dbReference>